<sequence>MSFFLLDYPLYERKDIKNMKGLNSNYTRAGHQACSIILITSLLLILHCYCYLRSYAMEMVEEEAIIIEEEIAMKSTEIISEIIEDAGNSIEVVEEEIEEVEKTVYEIPSSYVNPVSGNTVSYKGGKTIERSSKITYGDLGDINDLAEPDSDGFMKLDDRYLIAVGSRFDTEAGQYIDLVLENGVIIECIMGDAKADVDTDSTNTFTYKSSCCSEFIIDEASIRNDIYERGNASLKYESWDSPVISVVVYDQYCEM</sequence>
<evidence type="ECO:0000256" key="1">
    <source>
        <dbReference type="SAM" id="Phobius"/>
    </source>
</evidence>
<organism evidence="2 3">
    <name type="scientific">Pseudobutyrivibrio ruminis</name>
    <dbReference type="NCBI Taxonomy" id="46206"/>
    <lineage>
        <taxon>Bacteria</taxon>
        <taxon>Bacillati</taxon>
        <taxon>Bacillota</taxon>
        <taxon>Clostridia</taxon>
        <taxon>Lachnospirales</taxon>
        <taxon>Lachnospiraceae</taxon>
        <taxon>Pseudobutyrivibrio</taxon>
    </lineage>
</organism>
<accession>A0A1H7J314</accession>
<dbReference type="EMBL" id="FNZX01000008">
    <property type="protein sequence ID" value="SEK68572.1"/>
    <property type="molecule type" value="Genomic_DNA"/>
</dbReference>
<dbReference type="Proteomes" id="UP000182321">
    <property type="component" value="Unassembled WGS sequence"/>
</dbReference>
<proteinExistence type="predicted"/>
<keyword evidence="1" id="KW-1133">Transmembrane helix</keyword>
<protein>
    <submittedName>
        <fullName evidence="2">Uncharacterized protein</fullName>
    </submittedName>
</protein>
<keyword evidence="3" id="KW-1185">Reference proteome</keyword>
<dbReference type="AlphaFoldDB" id="A0A1H7J314"/>
<evidence type="ECO:0000313" key="2">
    <source>
        <dbReference type="EMBL" id="SEK68572.1"/>
    </source>
</evidence>
<feature type="transmembrane region" description="Helical" evidence="1">
    <location>
        <begin position="29"/>
        <end position="52"/>
    </location>
</feature>
<reference evidence="3" key="1">
    <citation type="submission" date="2016-10" db="EMBL/GenBank/DDBJ databases">
        <authorList>
            <person name="Varghese N."/>
        </authorList>
    </citation>
    <scope>NUCLEOTIDE SEQUENCE [LARGE SCALE GENOMIC DNA]</scope>
    <source>
        <strain evidence="3">ACV-9</strain>
    </source>
</reference>
<keyword evidence="1" id="KW-0472">Membrane</keyword>
<gene>
    <name evidence="2" type="ORF">SAMN02910377_01562</name>
</gene>
<evidence type="ECO:0000313" key="3">
    <source>
        <dbReference type="Proteomes" id="UP000182321"/>
    </source>
</evidence>
<name>A0A1H7J314_9FIRM</name>
<keyword evidence="1" id="KW-0812">Transmembrane</keyword>